<dbReference type="AlphaFoldDB" id="A0A2W7RJ96"/>
<evidence type="ECO:0000313" key="2">
    <source>
        <dbReference type="EMBL" id="PZX60893.1"/>
    </source>
</evidence>
<feature type="signal peptide" evidence="1">
    <location>
        <begin position="1"/>
        <end position="26"/>
    </location>
</feature>
<dbReference type="RefSeq" id="WP_170120453.1">
    <property type="nucleotide sequence ID" value="NZ_QKZV01000008.1"/>
</dbReference>
<dbReference type="InterPro" id="IPR025354">
    <property type="entry name" value="DUF4258"/>
</dbReference>
<evidence type="ECO:0000256" key="1">
    <source>
        <dbReference type="SAM" id="SignalP"/>
    </source>
</evidence>
<dbReference type="EMBL" id="QKZV01000008">
    <property type="protein sequence ID" value="PZX60893.1"/>
    <property type="molecule type" value="Genomic_DNA"/>
</dbReference>
<dbReference type="Proteomes" id="UP000249720">
    <property type="component" value="Unassembled WGS sequence"/>
</dbReference>
<name>A0A2W7RJ96_9BACT</name>
<accession>A0A2W7RJ96</accession>
<comment type="caution">
    <text evidence="2">The sequence shown here is derived from an EMBL/GenBank/DDBJ whole genome shotgun (WGS) entry which is preliminary data.</text>
</comment>
<proteinExistence type="predicted"/>
<protein>
    <submittedName>
        <fullName evidence="2">Uncharacterized protein DUF4258</fullName>
    </submittedName>
</protein>
<sequence length="136" mass="15608">MHIFTKYLKWGLILLLLWACNNPSQQGVVTGSAANTSVSVPSQFNPHPKYIRYSRHARCRMECRHITEQEIAEIIAHGKIDYRKSNLQADDCHKRYALEGITAENQYLRVIVAECNDVLTVITCIDLRTEWPCSCN</sequence>
<reference evidence="2 3" key="1">
    <citation type="submission" date="2018-06" db="EMBL/GenBank/DDBJ databases">
        <title>Genomic Encyclopedia of Archaeal and Bacterial Type Strains, Phase II (KMG-II): from individual species to whole genera.</title>
        <authorList>
            <person name="Goeker M."/>
        </authorList>
    </citation>
    <scope>NUCLEOTIDE SEQUENCE [LARGE SCALE GENOMIC DNA]</scope>
    <source>
        <strain evidence="2 3">DSM 23241</strain>
    </source>
</reference>
<keyword evidence="1" id="KW-0732">Signal</keyword>
<dbReference type="Pfam" id="PF14076">
    <property type="entry name" value="DUF4258"/>
    <property type="match status" value="1"/>
</dbReference>
<feature type="chain" id="PRO_5016163043" evidence="1">
    <location>
        <begin position="27"/>
        <end position="136"/>
    </location>
</feature>
<organism evidence="2 3">
    <name type="scientific">Hydrotalea sandarakina</name>
    <dbReference type="NCBI Taxonomy" id="1004304"/>
    <lineage>
        <taxon>Bacteria</taxon>
        <taxon>Pseudomonadati</taxon>
        <taxon>Bacteroidota</taxon>
        <taxon>Chitinophagia</taxon>
        <taxon>Chitinophagales</taxon>
        <taxon>Chitinophagaceae</taxon>
        <taxon>Hydrotalea</taxon>
    </lineage>
</organism>
<gene>
    <name evidence="2" type="ORF">LX80_02377</name>
</gene>
<keyword evidence="3" id="KW-1185">Reference proteome</keyword>
<evidence type="ECO:0000313" key="3">
    <source>
        <dbReference type="Proteomes" id="UP000249720"/>
    </source>
</evidence>